<accession>A0A1T4KR77</accession>
<keyword evidence="2" id="KW-1185">Reference proteome</keyword>
<dbReference type="EMBL" id="FUWZ01000001">
    <property type="protein sequence ID" value="SJZ44893.1"/>
    <property type="molecule type" value="Genomic_DNA"/>
</dbReference>
<organism evidence="1 2">
    <name type="scientific">Chitinophaga eiseniae</name>
    <dbReference type="NCBI Taxonomy" id="634771"/>
    <lineage>
        <taxon>Bacteria</taxon>
        <taxon>Pseudomonadati</taxon>
        <taxon>Bacteroidota</taxon>
        <taxon>Chitinophagia</taxon>
        <taxon>Chitinophagales</taxon>
        <taxon>Chitinophagaceae</taxon>
        <taxon>Chitinophaga</taxon>
    </lineage>
</organism>
<name>A0A1T4KR77_9BACT</name>
<sequence length="104" mass="11789">MPTLFLVFGDPNELNAIQGKSDAKDRTVPLEAVPYYRPPSREFSRATIVASNWFSKFIRMVLHLLKPTLFMVFGNPNWCCGQTNVLKVRAIHAITCIHFVHSAV</sequence>
<proteinExistence type="predicted"/>
<gene>
    <name evidence="1" type="ORF">SAMN04488128_101262</name>
</gene>
<dbReference type="AlphaFoldDB" id="A0A1T4KR77"/>
<evidence type="ECO:0000313" key="1">
    <source>
        <dbReference type="EMBL" id="SJZ44893.1"/>
    </source>
</evidence>
<evidence type="ECO:0000313" key="2">
    <source>
        <dbReference type="Proteomes" id="UP000190367"/>
    </source>
</evidence>
<dbReference type="Proteomes" id="UP000190367">
    <property type="component" value="Unassembled WGS sequence"/>
</dbReference>
<protein>
    <submittedName>
        <fullName evidence="1">Uncharacterized protein</fullName>
    </submittedName>
</protein>
<reference evidence="2" key="1">
    <citation type="submission" date="2017-02" db="EMBL/GenBank/DDBJ databases">
        <authorList>
            <person name="Varghese N."/>
            <person name="Submissions S."/>
        </authorList>
    </citation>
    <scope>NUCLEOTIDE SEQUENCE [LARGE SCALE GENOMIC DNA]</scope>
    <source>
        <strain evidence="2">DSM 22224</strain>
    </source>
</reference>